<protein>
    <recommendedName>
        <fullName evidence="2">Methyltransferase-like protein 5</fullName>
    </recommendedName>
</protein>
<dbReference type="InterPro" id="IPR029063">
    <property type="entry name" value="SAM-dependent_MTases_sf"/>
</dbReference>
<dbReference type="InterPro" id="IPR051720">
    <property type="entry name" value="rRNA_MeTrfase/Polyamine_Synth"/>
</dbReference>
<keyword evidence="4" id="KW-0489">Methyltransferase</keyword>
<keyword evidence="5" id="KW-1185">Reference proteome</keyword>
<dbReference type="Gene3D" id="3.40.50.150">
    <property type="entry name" value="Vaccinia Virus protein VP39"/>
    <property type="match status" value="1"/>
</dbReference>
<evidence type="ECO:0000256" key="1">
    <source>
        <dbReference type="ARBA" id="ARBA00009741"/>
    </source>
</evidence>
<comment type="caution">
    <text evidence="4">The sequence shown here is derived from an EMBL/GenBank/DDBJ whole genome shotgun (WGS) entry which is preliminary data.</text>
</comment>
<dbReference type="CDD" id="cd02440">
    <property type="entry name" value="AdoMet_MTases"/>
    <property type="match status" value="1"/>
</dbReference>
<gene>
    <name evidence="4" type="ORF">J2753_000130</name>
</gene>
<dbReference type="GO" id="GO:0032259">
    <property type="term" value="P:methylation"/>
    <property type="evidence" value="ECO:0007669"/>
    <property type="project" value="UniProtKB-KW"/>
</dbReference>
<dbReference type="Pfam" id="PF05175">
    <property type="entry name" value="MTS"/>
    <property type="match status" value="1"/>
</dbReference>
<dbReference type="AlphaFoldDB" id="A0A8T4GRJ4"/>
<dbReference type="OrthoDB" id="31271at2157"/>
<comment type="similarity">
    <text evidence="1">Belongs to the methyltransferase superfamily. PrmA family.</text>
</comment>
<feature type="domain" description="Methyltransferase small" evidence="3">
    <location>
        <begin position="33"/>
        <end position="143"/>
    </location>
</feature>
<dbReference type="InterPro" id="IPR002052">
    <property type="entry name" value="DNA_methylase_N6_adenine_CS"/>
</dbReference>
<keyword evidence="4" id="KW-0808">Transferase</keyword>
<evidence type="ECO:0000313" key="4">
    <source>
        <dbReference type="EMBL" id="MBP1985657.1"/>
    </source>
</evidence>
<dbReference type="PANTHER" id="PTHR23290:SF0">
    <property type="entry name" value="RRNA N6-ADENOSINE-METHYLTRANSFERASE METTL5"/>
    <property type="match status" value="1"/>
</dbReference>
<dbReference type="EMBL" id="JAGGLC010000001">
    <property type="protein sequence ID" value="MBP1985657.1"/>
    <property type="molecule type" value="Genomic_DNA"/>
</dbReference>
<accession>A0A8T4GRJ4</accession>
<dbReference type="PANTHER" id="PTHR23290">
    <property type="entry name" value="RRNA N6-ADENOSINE-METHYLTRANSFERASE METTL5"/>
    <property type="match status" value="1"/>
</dbReference>
<name>A0A8T4GRJ4_9EURY</name>
<evidence type="ECO:0000256" key="2">
    <source>
        <dbReference type="ARBA" id="ARBA00041374"/>
    </source>
</evidence>
<dbReference type="PROSITE" id="PS00092">
    <property type="entry name" value="N6_MTASE"/>
    <property type="match status" value="1"/>
</dbReference>
<dbReference type="Proteomes" id="UP000823736">
    <property type="component" value="Unassembled WGS sequence"/>
</dbReference>
<sequence>MGKRALAERLHGLAGFSDPDIELEQYPTPPDLAAHLLHLADLQGDIAGRSVLDLGTGTGMLALAAACRAPTRVLGLERDADALATARENERAVEPETPVDWVRGDATRAPLPEDSVSTVVTNPPFGARTGNEGADRAFLETAASVSSVSYSIHNAGSQSFVESFAADEGGEVTHAFAAAFEVPRLYEHHEREREEIDVELFRIAWD</sequence>
<reference evidence="4" key="1">
    <citation type="submission" date="2021-03" db="EMBL/GenBank/DDBJ databases">
        <title>Genomic Encyclopedia of Type Strains, Phase IV (KMG-IV): sequencing the most valuable type-strain genomes for metagenomic binning, comparative biology and taxonomic classification.</title>
        <authorList>
            <person name="Goeker M."/>
        </authorList>
    </citation>
    <scope>NUCLEOTIDE SEQUENCE</scope>
    <source>
        <strain evidence="4">DSM 26232</strain>
    </source>
</reference>
<dbReference type="GO" id="GO:0003676">
    <property type="term" value="F:nucleic acid binding"/>
    <property type="evidence" value="ECO:0007669"/>
    <property type="project" value="InterPro"/>
</dbReference>
<organism evidence="4 5">
    <name type="scientific">Halolamina salifodinae</name>
    <dbReference type="NCBI Taxonomy" id="1202767"/>
    <lineage>
        <taxon>Archaea</taxon>
        <taxon>Methanobacteriati</taxon>
        <taxon>Methanobacteriota</taxon>
        <taxon>Stenosarchaea group</taxon>
        <taxon>Halobacteria</taxon>
        <taxon>Halobacteriales</taxon>
        <taxon>Haloferacaceae</taxon>
    </lineage>
</organism>
<dbReference type="SUPFAM" id="SSF53335">
    <property type="entry name" value="S-adenosyl-L-methionine-dependent methyltransferases"/>
    <property type="match status" value="1"/>
</dbReference>
<proteinExistence type="inferred from homology"/>
<evidence type="ECO:0000313" key="5">
    <source>
        <dbReference type="Proteomes" id="UP000823736"/>
    </source>
</evidence>
<dbReference type="InterPro" id="IPR007848">
    <property type="entry name" value="Small_mtfrase_dom"/>
</dbReference>
<evidence type="ECO:0000259" key="3">
    <source>
        <dbReference type="Pfam" id="PF05175"/>
    </source>
</evidence>
<dbReference type="GO" id="GO:0008757">
    <property type="term" value="F:S-adenosylmethionine-dependent methyltransferase activity"/>
    <property type="evidence" value="ECO:0007669"/>
    <property type="project" value="UniProtKB-ARBA"/>
</dbReference>
<dbReference type="RefSeq" id="WP_209489449.1">
    <property type="nucleotide sequence ID" value="NZ_JAGGLC010000001.1"/>
</dbReference>